<evidence type="ECO:0000259" key="11">
    <source>
        <dbReference type="Pfam" id="PF02782"/>
    </source>
</evidence>
<evidence type="ECO:0000313" key="13">
    <source>
        <dbReference type="Proteomes" id="UP000219494"/>
    </source>
</evidence>
<organism evidence="12 13">
    <name type="scientific">Sphingomonas guangdongensis</name>
    <dbReference type="NCBI Taxonomy" id="1141890"/>
    <lineage>
        <taxon>Bacteria</taxon>
        <taxon>Pseudomonadati</taxon>
        <taxon>Pseudomonadota</taxon>
        <taxon>Alphaproteobacteria</taxon>
        <taxon>Sphingomonadales</taxon>
        <taxon>Sphingomonadaceae</taxon>
        <taxon>Sphingomonas</taxon>
    </lineage>
</organism>
<evidence type="ECO:0000259" key="10">
    <source>
        <dbReference type="Pfam" id="PF00370"/>
    </source>
</evidence>
<feature type="domain" description="Carbohydrate kinase FGGY C-terminal" evidence="11">
    <location>
        <begin position="262"/>
        <end position="447"/>
    </location>
</feature>
<dbReference type="InterPro" id="IPR018484">
    <property type="entry name" value="FGGY_N"/>
</dbReference>
<evidence type="ECO:0000256" key="5">
    <source>
        <dbReference type="ARBA" id="ARBA00022777"/>
    </source>
</evidence>
<dbReference type="PROSITE" id="PS00933">
    <property type="entry name" value="FGGY_KINASES_1"/>
    <property type="match status" value="1"/>
</dbReference>
<keyword evidence="4 8" id="KW-0547">Nucleotide-binding</keyword>
<evidence type="ECO:0000256" key="1">
    <source>
        <dbReference type="ARBA" id="ARBA00009156"/>
    </source>
</evidence>
<dbReference type="PANTHER" id="PTHR43095:SF6">
    <property type="entry name" value="XYLULOSE KINASE"/>
    <property type="match status" value="1"/>
</dbReference>
<dbReference type="InterPro" id="IPR018485">
    <property type="entry name" value="FGGY_C"/>
</dbReference>
<dbReference type="InterPro" id="IPR018483">
    <property type="entry name" value="Carb_kinase_FGGY_CS"/>
</dbReference>
<evidence type="ECO:0000256" key="8">
    <source>
        <dbReference type="HAMAP-Rule" id="MF_02220"/>
    </source>
</evidence>
<dbReference type="Pfam" id="PF00370">
    <property type="entry name" value="FGGY_N"/>
    <property type="match status" value="1"/>
</dbReference>
<feature type="active site" description="Proton acceptor" evidence="8">
    <location>
        <position position="245"/>
    </location>
</feature>
<dbReference type="EC" id="2.7.1.17" evidence="8 9"/>
<name>A0A285R4W0_9SPHN</name>
<keyword evidence="7 8" id="KW-0119">Carbohydrate metabolism</keyword>
<keyword evidence="6 8" id="KW-0067">ATP-binding</keyword>
<proteinExistence type="inferred from homology"/>
<feature type="binding site" evidence="8">
    <location>
        <begin position="90"/>
        <end position="91"/>
    </location>
    <ligand>
        <name>substrate</name>
    </ligand>
</feature>
<dbReference type="AlphaFoldDB" id="A0A285R4W0"/>
<dbReference type="Gene3D" id="3.30.420.40">
    <property type="match status" value="2"/>
</dbReference>
<feature type="site" description="Important for activity" evidence="8">
    <location>
        <position position="20"/>
    </location>
</feature>
<dbReference type="HAMAP" id="MF_02220">
    <property type="entry name" value="XylB"/>
    <property type="match status" value="1"/>
</dbReference>
<keyword evidence="13" id="KW-1185">Reference proteome</keyword>
<evidence type="ECO:0000256" key="2">
    <source>
        <dbReference type="ARBA" id="ARBA00022629"/>
    </source>
</evidence>
<evidence type="ECO:0000313" key="12">
    <source>
        <dbReference type="EMBL" id="SOB87387.1"/>
    </source>
</evidence>
<dbReference type="Proteomes" id="UP000219494">
    <property type="component" value="Unassembled WGS sequence"/>
</dbReference>
<dbReference type="InterPro" id="IPR043129">
    <property type="entry name" value="ATPase_NBD"/>
</dbReference>
<gene>
    <name evidence="8 9" type="primary">xylB</name>
    <name evidence="12" type="ORF">SAMN06297144_2519</name>
</gene>
<reference evidence="12 13" key="1">
    <citation type="submission" date="2017-07" db="EMBL/GenBank/DDBJ databases">
        <authorList>
            <person name="Sun Z.S."/>
            <person name="Albrecht U."/>
            <person name="Echele G."/>
            <person name="Lee C.C."/>
        </authorList>
    </citation>
    <scope>NUCLEOTIDE SEQUENCE [LARGE SCALE GENOMIC DNA]</scope>
    <source>
        <strain evidence="12 13">CGMCC 1.12672</strain>
    </source>
</reference>
<dbReference type="InterPro" id="IPR006000">
    <property type="entry name" value="Xylulokinase"/>
</dbReference>
<evidence type="ECO:0000256" key="9">
    <source>
        <dbReference type="RuleBase" id="RU364073"/>
    </source>
</evidence>
<keyword evidence="3 8" id="KW-0808">Transferase</keyword>
<dbReference type="EMBL" id="OBMI01000003">
    <property type="protein sequence ID" value="SOB87387.1"/>
    <property type="molecule type" value="Genomic_DNA"/>
</dbReference>
<dbReference type="PANTHER" id="PTHR43095">
    <property type="entry name" value="SUGAR KINASE"/>
    <property type="match status" value="1"/>
</dbReference>
<dbReference type="GO" id="GO:0004856">
    <property type="term" value="F:D-xylulokinase activity"/>
    <property type="evidence" value="ECO:0007669"/>
    <property type="project" value="UniProtKB-UniRule"/>
</dbReference>
<dbReference type="PIRSF" id="PIRSF000538">
    <property type="entry name" value="GlpK"/>
    <property type="match status" value="1"/>
</dbReference>
<dbReference type="InterPro" id="IPR050406">
    <property type="entry name" value="FGGY_Carb_Kinase"/>
</dbReference>
<dbReference type="NCBIfam" id="TIGR01312">
    <property type="entry name" value="XylB"/>
    <property type="match status" value="1"/>
</dbReference>
<protein>
    <recommendedName>
        <fullName evidence="8 9">Xylulose kinase</fullName>
        <shortName evidence="8 9">Xylulokinase</shortName>
        <ecNumber evidence="8 9">2.7.1.17</ecNumber>
    </recommendedName>
</protein>
<dbReference type="Pfam" id="PF02782">
    <property type="entry name" value="FGGY_C"/>
    <property type="match status" value="1"/>
</dbReference>
<dbReference type="GO" id="GO:0005524">
    <property type="term" value="F:ATP binding"/>
    <property type="evidence" value="ECO:0007669"/>
    <property type="project" value="UniProtKB-UniRule"/>
</dbReference>
<accession>A0A285R4W0</accession>
<sequence length="495" mass="51529">MLDPGLRRGGGVCLMFLGIDIGTSGVKAVVLDEAGAVAGQGTAALTVQRPQPLWSEQDPEAWWQATDAAVRAIDPAVRRSVRGVGVAGQMHGATLLGADDRPLRPAILWNDGRSFAECEELEAAADFRGVGGNIVMPGFTAPKLAWVRRHEPDTFAQVRTVLLPKDYVRLRMTGDKASDLSDSAGTLWLDVAGRRWSEALLAATGLSEAQMPRLFEGSEITGKLTADVAERWGMPCVPVAAGGGDNAAGAAGVGVVQDGDALLSLGTSGVIFVATSDFRSNPGRAVHAFCHCLPGLWHQMAVHLSAASCVDWVARITGASGAAELFQRAEAVGPASGPELFLPYLSGERTPHNDPLVRGAFLRLDNDSDGPRLAQAVLEGVAFALADGVDALRDAGTTVDRLAVIGGGARSGYWGRILAAALGAELVYLQGGEVGPALGAARLAQLAVDGGDPATVCAAPPTARVVTPEPDLVDRLAPKREAFRAAYPQISPRSH</sequence>
<evidence type="ECO:0000256" key="4">
    <source>
        <dbReference type="ARBA" id="ARBA00022741"/>
    </source>
</evidence>
<dbReference type="CDD" id="cd07808">
    <property type="entry name" value="ASKHA_NBD_FGGY_EcXK-like"/>
    <property type="match status" value="1"/>
</dbReference>
<evidence type="ECO:0000256" key="7">
    <source>
        <dbReference type="ARBA" id="ARBA00023277"/>
    </source>
</evidence>
<keyword evidence="5 8" id="KW-0418">Kinase</keyword>
<comment type="similarity">
    <text evidence="1 8 9">Belongs to the FGGY kinase family.</text>
</comment>
<dbReference type="SUPFAM" id="SSF53067">
    <property type="entry name" value="Actin-like ATPase domain"/>
    <property type="match status" value="2"/>
</dbReference>
<comment type="catalytic activity">
    <reaction evidence="8 9">
        <text>D-xylulose + ATP = D-xylulose 5-phosphate + ADP + H(+)</text>
        <dbReference type="Rhea" id="RHEA:10964"/>
        <dbReference type="ChEBI" id="CHEBI:15378"/>
        <dbReference type="ChEBI" id="CHEBI:17140"/>
        <dbReference type="ChEBI" id="CHEBI:30616"/>
        <dbReference type="ChEBI" id="CHEBI:57737"/>
        <dbReference type="ChEBI" id="CHEBI:456216"/>
        <dbReference type="EC" id="2.7.1.17"/>
    </reaction>
</comment>
<dbReference type="GO" id="GO:0005998">
    <property type="term" value="P:xylulose catabolic process"/>
    <property type="evidence" value="ECO:0007669"/>
    <property type="project" value="UniProtKB-UniRule"/>
</dbReference>
<evidence type="ECO:0000256" key="3">
    <source>
        <dbReference type="ARBA" id="ARBA00022679"/>
    </source>
</evidence>
<feature type="domain" description="Carbohydrate kinase FGGY N-terminal" evidence="10">
    <location>
        <begin position="15"/>
        <end position="252"/>
    </location>
</feature>
<dbReference type="GO" id="GO:0042732">
    <property type="term" value="P:D-xylose metabolic process"/>
    <property type="evidence" value="ECO:0007669"/>
    <property type="project" value="UniProtKB-KW"/>
</dbReference>
<evidence type="ECO:0000256" key="6">
    <source>
        <dbReference type="ARBA" id="ARBA00022840"/>
    </source>
</evidence>
<comment type="function">
    <text evidence="8">Catalyzes the phosphorylation of D-xylulose to D-xylulose 5-phosphate.</text>
</comment>
<dbReference type="InterPro" id="IPR000577">
    <property type="entry name" value="Carb_kinase_FGGY"/>
</dbReference>
<keyword evidence="2 8" id="KW-0859">Xylose metabolism</keyword>